<feature type="domain" description="ABC transmembrane type-2" evidence="6">
    <location>
        <begin position="128"/>
        <end position="362"/>
    </location>
</feature>
<keyword evidence="3 5" id="KW-1133">Transmembrane helix</keyword>
<feature type="transmembrane region" description="Helical" evidence="5">
    <location>
        <begin position="252"/>
        <end position="274"/>
    </location>
</feature>
<dbReference type="PANTHER" id="PTHR43077:SF10">
    <property type="entry name" value="TRANSPORT PERMEASE PROTEIN"/>
    <property type="match status" value="1"/>
</dbReference>
<evidence type="ECO:0000259" key="6">
    <source>
        <dbReference type="PROSITE" id="PS51012"/>
    </source>
</evidence>
<dbReference type="Gene3D" id="3.40.1710.10">
    <property type="entry name" value="abc type-2 transporter like domain"/>
    <property type="match status" value="1"/>
</dbReference>
<dbReference type="Proteomes" id="UP000612893">
    <property type="component" value="Unassembled WGS sequence"/>
</dbReference>
<keyword evidence="2 5" id="KW-0812">Transmembrane</keyword>
<feature type="transmembrane region" description="Helical" evidence="5">
    <location>
        <begin position="281"/>
        <end position="299"/>
    </location>
</feature>
<accession>A0A934NB49</accession>
<feature type="transmembrane region" description="Helical" evidence="5">
    <location>
        <begin position="168"/>
        <end position="187"/>
    </location>
</feature>
<comment type="subcellular location">
    <subcellularLocation>
        <location evidence="1">Membrane</location>
        <topology evidence="1">Multi-pass membrane protein</topology>
    </subcellularLocation>
</comment>
<evidence type="ECO:0000256" key="3">
    <source>
        <dbReference type="ARBA" id="ARBA00022989"/>
    </source>
</evidence>
<evidence type="ECO:0000313" key="7">
    <source>
        <dbReference type="EMBL" id="MBJ7600469.1"/>
    </source>
</evidence>
<organism evidence="7 8">
    <name type="scientific">Candidatus Nephthysia bennettiae</name>
    <dbReference type="NCBI Taxonomy" id="3127016"/>
    <lineage>
        <taxon>Bacteria</taxon>
        <taxon>Bacillati</taxon>
        <taxon>Candidatus Dormiibacterota</taxon>
        <taxon>Candidatus Dormibacteria</taxon>
        <taxon>Candidatus Dormibacterales</taxon>
        <taxon>Candidatus Dormibacteraceae</taxon>
        <taxon>Candidatus Nephthysia</taxon>
    </lineage>
</organism>
<sequence>MAGFIGVMRSVCAKDLRVAAAERVFLVVGLILPINFLLLFILFALTGGEAPIAVVLQDQGPLAHQFVTSMERSHSFQVQLTDAADAQRELRAGHIVAVVTVPANFDSDLREGKPVRLPVDVNNLDVDFTNDIRRAVPLAITSFYAQSFPDRVVVHAQEVDLQPADTGYVPYLAVSIMVAGLFVEGLLQSAVLSAREYESATVKELELSPASRWAVAMGKLLAGLILTAAAGAVVIGLVILVIGVHPVHPLEVLGYGLLIMLPFVAIGLLIGTLLKRRQAAIPLSLGLFLPIFFLSGPFGPPNWGGWLGSLSLLSPLTYAIALFQHAFHGYDTAQPSQLTDVLVLVAFTIAAVGGAVLVLRRGSLA</sequence>
<feature type="transmembrane region" description="Helical" evidence="5">
    <location>
        <begin position="338"/>
        <end position="359"/>
    </location>
</feature>
<evidence type="ECO:0000256" key="2">
    <source>
        <dbReference type="ARBA" id="ARBA00022692"/>
    </source>
</evidence>
<dbReference type="InterPro" id="IPR047817">
    <property type="entry name" value="ABC2_TM_bact-type"/>
</dbReference>
<dbReference type="PROSITE" id="PS51012">
    <property type="entry name" value="ABC_TM2"/>
    <property type="match status" value="1"/>
</dbReference>
<evidence type="ECO:0000256" key="4">
    <source>
        <dbReference type="ARBA" id="ARBA00023136"/>
    </source>
</evidence>
<feature type="transmembrane region" description="Helical" evidence="5">
    <location>
        <begin position="24"/>
        <end position="45"/>
    </location>
</feature>
<dbReference type="InterPro" id="IPR013525">
    <property type="entry name" value="ABC2_TM"/>
</dbReference>
<dbReference type="InterPro" id="IPR051328">
    <property type="entry name" value="T7SS_ABC-Transporter"/>
</dbReference>
<evidence type="ECO:0000256" key="1">
    <source>
        <dbReference type="ARBA" id="ARBA00004141"/>
    </source>
</evidence>
<evidence type="ECO:0000313" key="8">
    <source>
        <dbReference type="Proteomes" id="UP000612893"/>
    </source>
</evidence>
<dbReference type="RefSeq" id="WP_338204311.1">
    <property type="nucleotide sequence ID" value="NZ_JAEKNR010000209.1"/>
</dbReference>
<keyword evidence="4 5" id="KW-0472">Membrane</keyword>
<proteinExistence type="predicted"/>
<dbReference type="Pfam" id="PF12698">
    <property type="entry name" value="ABC2_membrane_3"/>
    <property type="match status" value="1"/>
</dbReference>
<keyword evidence="8" id="KW-1185">Reference proteome</keyword>
<comment type="caution">
    <text evidence="7">The sequence shown here is derived from an EMBL/GenBank/DDBJ whole genome shotgun (WGS) entry which is preliminary data.</text>
</comment>
<protein>
    <submittedName>
        <fullName evidence="7">ABC transporter permease</fullName>
    </submittedName>
</protein>
<name>A0A934NB49_9BACT</name>
<reference evidence="7" key="1">
    <citation type="submission" date="2020-10" db="EMBL/GenBank/DDBJ databases">
        <title>Ca. Dormibacterota MAGs.</title>
        <authorList>
            <person name="Montgomery K."/>
        </authorList>
    </citation>
    <scope>NUCLEOTIDE SEQUENCE [LARGE SCALE GENOMIC DNA]</scope>
    <source>
        <strain evidence="7">SC8812_S17_10</strain>
    </source>
</reference>
<dbReference type="PANTHER" id="PTHR43077">
    <property type="entry name" value="TRANSPORT PERMEASE YVFS-RELATED"/>
    <property type="match status" value="1"/>
</dbReference>
<feature type="transmembrane region" description="Helical" evidence="5">
    <location>
        <begin position="220"/>
        <end position="246"/>
    </location>
</feature>
<dbReference type="AlphaFoldDB" id="A0A934NB49"/>
<evidence type="ECO:0000256" key="5">
    <source>
        <dbReference type="SAM" id="Phobius"/>
    </source>
</evidence>
<gene>
    <name evidence="7" type="ORF">JF922_20660</name>
</gene>
<dbReference type="GO" id="GO:0016020">
    <property type="term" value="C:membrane"/>
    <property type="evidence" value="ECO:0007669"/>
    <property type="project" value="UniProtKB-SubCell"/>
</dbReference>
<dbReference type="EMBL" id="JAEKNR010000209">
    <property type="protein sequence ID" value="MBJ7600469.1"/>
    <property type="molecule type" value="Genomic_DNA"/>
</dbReference>